<sequence>MFKHLLILCAIVAAVHCKSVIVGQTWEQAGVRKVYETTVSANSIPFFKREKFVNFEFPDQMSKIKGIAIKDLDNGLAEPSITMGGLGFNFANLKLKSERGSGFNFLIEIYG</sequence>
<dbReference type="OrthoDB" id="7399452at2759"/>
<feature type="chain" id="PRO_5040298515" evidence="1">
    <location>
        <begin position="18"/>
        <end position="111"/>
    </location>
</feature>
<evidence type="ECO:0000313" key="2">
    <source>
        <dbReference type="Proteomes" id="UP000829999"/>
    </source>
</evidence>
<gene>
    <name evidence="3" type="primary">LOC118279168</name>
</gene>
<accession>A0A9R0ER90</accession>
<dbReference type="Pfam" id="PF15868">
    <property type="entry name" value="MBF2"/>
    <property type="match status" value="1"/>
</dbReference>
<evidence type="ECO:0000313" key="3">
    <source>
        <dbReference type="RefSeq" id="XP_035454604.2"/>
    </source>
</evidence>
<protein>
    <submittedName>
        <fullName evidence="3">Probable salivary secreted peptide</fullName>
    </submittedName>
</protein>
<keyword evidence="1" id="KW-0732">Signal</keyword>
<dbReference type="InterPro" id="IPR031734">
    <property type="entry name" value="MBF2"/>
</dbReference>
<reference evidence="3" key="1">
    <citation type="submission" date="2025-08" db="UniProtKB">
        <authorList>
            <consortium name="RefSeq"/>
        </authorList>
    </citation>
    <scope>IDENTIFICATION</scope>
    <source>
        <tissue evidence="3">Whole larval tissue</tissue>
    </source>
</reference>
<dbReference type="AlphaFoldDB" id="A0A9R0ER90"/>
<feature type="signal peptide" evidence="1">
    <location>
        <begin position="1"/>
        <end position="17"/>
    </location>
</feature>
<dbReference type="PANTHER" id="PTHR37685">
    <property type="entry name" value="GEO11136P1-RELATED"/>
    <property type="match status" value="1"/>
</dbReference>
<evidence type="ECO:0000256" key="1">
    <source>
        <dbReference type="SAM" id="SignalP"/>
    </source>
</evidence>
<dbReference type="RefSeq" id="XP_035454604.2">
    <property type="nucleotide sequence ID" value="XM_035598711.2"/>
</dbReference>
<dbReference type="Proteomes" id="UP000829999">
    <property type="component" value="Chromosome 14"/>
</dbReference>
<dbReference type="PANTHER" id="PTHR37685:SF1">
    <property type="entry name" value="GEO11136P1-RELATED"/>
    <property type="match status" value="1"/>
</dbReference>
<keyword evidence="2" id="KW-1185">Reference proteome</keyword>
<proteinExistence type="predicted"/>
<organism evidence="2 3">
    <name type="scientific">Spodoptera frugiperda</name>
    <name type="common">Fall armyworm</name>
    <dbReference type="NCBI Taxonomy" id="7108"/>
    <lineage>
        <taxon>Eukaryota</taxon>
        <taxon>Metazoa</taxon>
        <taxon>Ecdysozoa</taxon>
        <taxon>Arthropoda</taxon>
        <taxon>Hexapoda</taxon>
        <taxon>Insecta</taxon>
        <taxon>Pterygota</taxon>
        <taxon>Neoptera</taxon>
        <taxon>Endopterygota</taxon>
        <taxon>Lepidoptera</taxon>
        <taxon>Glossata</taxon>
        <taxon>Ditrysia</taxon>
        <taxon>Noctuoidea</taxon>
        <taxon>Noctuidae</taxon>
        <taxon>Amphipyrinae</taxon>
        <taxon>Spodoptera</taxon>
    </lineage>
</organism>
<name>A0A9R0ER90_SPOFR</name>
<dbReference type="GeneID" id="118279168"/>